<reference evidence="2 3" key="2">
    <citation type="journal article" date="2011" name="PLoS Genet.">
        <title>Parallel evolution of a type IV secretion system in radiating lineages of the host-restricted bacterial pathogen Bartonella.</title>
        <authorList>
            <person name="Engel P."/>
            <person name="Salzburger W."/>
            <person name="Liesch M."/>
            <person name="Chang C.C."/>
            <person name="Maruyama S."/>
            <person name="Lanz C."/>
            <person name="Calteau A."/>
            <person name="Lajus A."/>
            <person name="Medigue C."/>
            <person name="Schuster S.C."/>
            <person name="Dehio C."/>
        </authorList>
    </citation>
    <scope>NUCLEOTIDE SEQUENCE [LARGE SCALE GENOMIC DNA]</scope>
    <source>
        <strain evidence="3">CIP 104772 / 73</strain>
    </source>
</reference>
<evidence type="ECO:0000313" key="2">
    <source>
        <dbReference type="EMBL" id="CBI76264.1"/>
    </source>
</evidence>
<reference evidence="3" key="1">
    <citation type="submission" date="2009-11" db="EMBL/GenBank/DDBJ databases">
        <title>Genome sequencing of Bartonella species and comparative genomics.</title>
        <authorList>
            <person name="Engel P."/>
            <person name="Salzburger W."/>
            <person name="Marius L."/>
            <person name="Chao-Chin C."/>
            <person name="Soichi M."/>
            <person name="Christa L."/>
            <person name="Alexandra C."/>
            <person name="Aurelie L."/>
            <person name="Claudine M."/>
            <person name="Stephan S.C."/>
            <person name="Christoph D."/>
        </authorList>
    </citation>
    <scope>NUCLEOTIDE SEQUENCE [LARGE SCALE GENOMIC DNA]</scope>
    <source>
        <strain evidence="3">CIP 104772 / 73</strain>
    </source>
</reference>
<protein>
    <submittedName>
        <fullName evidence="2">Uncharacterized protein</fullName>
    </submittedName>
</protein>
<evidence type="ECO:0000313" key="3">
    <source>
        <dbReference type="Proteomes" id="UP000009101"/>
    </source>
</evidence>
<dbReference type="Proteomes" id="UP000009101">
    <property type="component" value="Chromosome"/>
</dbReference>
<name>E6YHC6_BARC7</name>
<sequence length="39" mass="4703">MLEELYWVHYTLITVLENLPGMYGLFLIEYNTNIRPLQT</sequence>
<keyword evidence="1" id="KW-0812">Transmembrane</keyword>
<dbReference type="KEGG" id="bcd:BARCL_0583"/>
<keyword evidence="1" id="KW-1133">Transmembrane helix</keyword>
<feature type="transmembrane region" description="Helical" evidence="1">
    <location>
        <begin position="6"/>
        <end position="28"/>
    </location>
</feature>
<dbReference type="AlphaFoldDB" id="E6YHC6"/>
<accession>E6YHC6</accession>
<gene>
    <name evidence="2" type="ordered locus">BARCL_0583</name>
</gene>
<proteinExistence type="predicted"/>
<keyword evidence="3" id="KW-1185">Reference proteome</keyword>
<dbReference type="HOGENOM" id="CLU_3305345_0_0_5"/>
<organism evidence="2 3">
    <name type="scientific">Bartonella clarridgeiae (strain CCUG 45776 / CIP 104772 / 73)</name>
    <dbReference type="NCBI Taxonomy" id="696125"/>
    <lineage>
        <taxon>Bacteria</taxon>
        <taxon>Pseudomonadati</taxon>
        <taxon>Pseudomonadota</taxon>
        <taxon>Alphaproteobacteria</taxon>
        <taxon>Hyphomicrobiales</taxon>
        <taxon>Bartonellaceae</taxon>
        <taxon>Bartonella</taxon>
    </lineage>
</organism>
<keyword evidence="1" id="KW-0472">Membrane</keyword>
<dbReference type="EMBL" id="FN645454">
    <property type="protein sequence ID" value="CBI76264.1"/>
    <property type="molecule type" value="Genomic_DNA"/>
</dbReference>
<evidence type="ECO:0000256" key="1">
    <source>
        <dbReference type="SAM" id="Phobius"/>
    </source>
</evidence>